<feature type="compositionally biased region" description="Low complexity" evidence="1">
    <location>
        <begin position="60"/>
        <end position="71"/>
    </location>
</feature>
<reference evidence="2 3" key="1">
    <citation type="submission" date="2018-06" db="EMBL/GenBank/DDBJ databases">
        <title>Carbapenemase-producing Enterobacteriaceae present in wastewater treatment plant effluent and nearby surface waters in the US.</title>
        <authorList>
            <person name="Mathys D.A."/>
            <person name="Mollenkopf D.F."/>
            <person name="Feicht S.M."/>
            <person name="Adams R.J."/>
            <person name="Albers A.L."/>
            <person name="Stuever D.M."/>
            <person name="Daniels J.B."/>
            <person name="Wittum T.E."/>
        </authorList>
    </citation>
    <scope>NUCLEOTIDE SEQUENCE [LARGE SCALE GENOMIC DNA]</scope>
    <source>
        <strain evidence="2 3">GEO_47_Down_B</strain>
    </source>
</reference>
<gene>
    <name evidence="2" type="ORF">DN603_29530</name>
</gene>
<sequence>MPDIHVSSCVQSILQGIIIFKPVGLIRRDCVAIRHLINAGWRRKRLIRPTVGNTLADYTSSSRRVGSSSSSLIATRKPTDSRPSIRRWS</sequence>
<protein>
    <submittedName>
        <fullName evidence="2">Uncharacterized protein</fullName>
    </submittedName>
</protein>
<evidence type="ECO:0000256" key="1">
    <source>
        <dbReference type="SAM" id="MobiDB-lite"/>
    </source>
</evidence>
<name>A0A443VDU9_RAOPL</name>
<proteinExistence type="predicted"/>
<evidence type="ECO:0000313" key="3">
    <source>
        <dbReference type="Proteomes" id="UP000288843"/>
    </source>
</evidence>
<organism evidence="2 3">
    <name type="scientific">Raoultella planticola</name>
    <name type="common">Klebsiella planticola</name>
    <dbReference type="NCBI Taxonomy" id="575"/>
    <lineage>
        <taxon>Bacteria</taxon>
        <taxon>Pseudomonadati</taxon>
        <taxon>Pseudomonadota</taxon>
        <taxon>Gammaproteobacteria</taxon>
        <taxon>Enterobacterales</taxon>
        <taxon>Enterobacteriaceae</taxon>
        <taxon>Klebsiella/Raoultella group</taxon>
        <taxon>Raoultella</taxon>
    </lineage>
</organism>
<feature type="region of interest" description="Disordered" evidence="1">
    <location>
        <begin position="58"/>
        <end position="89"/>
    </location>
</feature>
<comment type="caution">
    <text evidence="2">The sequence shown here is derived from an EMBL/GenBank/DDBJ whole genome shotgun (WGS) entry which is preliminary data.</text>
</comment>
<dbReference type="EMBL" id="QKOX01000058">
    <property type="protein sequence ID" value="RWT14007.1"/>
    <property type="molecule type" value="Genomic_DNA"/>
</dbReference>
<dbReference type="AlphaFoldDB" id="A0A443VDU9"/>
<accession>A0A443VDU9</accession>
<evidence type="ECO:0000313" key="2">
    <source>
        <dbReference type="EMBL" id="RWT14007.1"/>
    </source>
</evidence>
<dbReference type="Proteomes" id="UP000288843">
    <property type="component" value="Unassembled WGS sequence"/>
</dbReference>